<organism evidence="4 5">
    <name type="scientific">Algicella marina</name>
    <dbReference type="NCBI Taxonomy" id="2683284"/>
    <lineage>
        <taxon>Bacteria</taxon>
        <taxon>Pseudomonadati</taxon>
        <taxon>Pseudomonadota</taxon>
        <taxon>Alphaproteobacteria</taxon>
        <taxon>Rhodobacterales</taxon>
        <taxon>Paracoccaceae</taxon>
        <taxon>Algicella</taxon>
    </lineage>
</organism>
<proteinExistence type="predicted"/>
<keyword evidence="2" id="KW-1133">Transmembrane helix</keyword>
<name>A0A6P1T2M2_9RHOB</name>
<keyword evidence="2" id="KW-0472">Membrane</keyword>
<dbReference type="SUPFAM" id="SSF54373">
    <property type="entry name" value="FAD-linked reductases, C-terminal domain"/>
    <property type="match status" value="1"/>
</dbReference>
<sequence length="389" mass="41376">MFAPVVIHRYTPTIAPAWGGGRSLATRKSDVIIVGAGIFGLSVAFALLQRGMAVVVLEARQIGAGASGGIVGALSPHAPERWNEKKEFQLKSLFFQQNFWREVQQASNMETTYARTGRLLPLPTLAARELAIERSRGAAEHWQGRADWQLVDTADGWLASEIMSCGCVRETLSARLFPSEAIESLAAAVRALGGEIVEETAVETIENGRVYSSSADFQASSIVVAAGVAGFDLLKPLVGSAPGSGVKGQAALLAAPATGREPLLFYDGVYIVPHGDNRVAVGSTSENRFDDAGNTDERLDSVIDTAQSLCPKLRAAKVLTRWAGVRPKARKRDPMLGPVPGHSHVFVALGGFKIGFGIAPFAGKILADMIAGRSCDLPRSFGVESHMEI</sequence>
<dbReference type="Proteomes" id="UP000464495">
    <property type="component" value="Chromosome"/>
</dbReference>
<evidence type="ECO:0000313" key="5">
    <source>
        <dbReference type="Proteomes" id="UP000464495"/>
    </source>
</evidence>
<evidence type="ECO:0000313" key="4">
    <source>
        <dbReference type="EMBL" id="QHQ36040.1"/>
    </source>
</evidence>
<keyword evidence="1" id="KW-0560">Oxidoreductase</keyword>
<feature type="domain" description="FAD dependent oxidoreductase" evidence="3">
    <location>
        <begin position="30"/>
        <end position="369"/>
    </location>
</feature>
<gene>
    <name evidence="4" type="ORF">GO499_13085</name>
</gene>
<protein>
    <submittedName>
        <fullName evidence="4">FAD-dependent oxidoreductase</fullName>
    </submittedName>
</protein>
<keyword evidence="2" id="KW-0812">Transmembrane</keyword>
<dbReference type="EMBL" id="CP046620">
    <property type="protein sequence ID" value="QHQ36040.1"/>
    <property type="molecule type" value="Genomic_DNA"/>
</dbReference>
<evidence type="ECO:0000259" key="3">
    <source>
        <dbReference type="Pfam" id="PF01266"/>
    </source>
</evidence>
<dbReference type="SUPFAM" id="SSF51905">
    <property type="entry name" value="FAD/NAD(P)-binding domain"/>
    <property type="match status" value="1"/>
</dbReference>
<dbReference type="Pfam" id="PF01266">
    <property type="entry name" value="DAO"/>
    <property type="match status" value="1"/>
</dbReference>
<dbReference type="KEGG" id="amaq:GO499_13085"/>
<evidence type="ECO:0000256" key="2">
    <source>
        <dbReference type="SAM" id="Phobius"/>
    </source>
</evidence>
<dbReference type="InterPro" id="IPR006076">
    <property type="entry name" value="FAD-dep_OxRdtase"/>
</dbReference>
<dbReference type="Gene3D" id="3.50.50.60">
    <property type="entry name" value="FAD/NAD(P)-binding domain"/>
    <property type="match status" value="1"/>
</dbReference>
<evidence type="ECO:0000256" key="1">
    <source>
        <dbReference type="ARBA" id="ARBA00023002"/>
    </source>
</evidence>
<accession>A0A6P1T2M2</accession>
<feature type="transmembrane region" description="Helical" evidence="2">
    <location>
        <begin position="31"/>
        <end position="48"/>
    </location>
</feature>
<dbReference type="InterPro" id="IPR036188">
    <property type="entry name" value="FAD/NAD-bd_sf"/>
</dbReference>
<dbReference type="GO" id="GO:0016491">
    <property type="term" value="F:oxidoreductase activity"/>
    <property type="evidence" value="ECO:0007669"/>
    <property type="project" value="UniProtKB-KW"/>
</dbReference>
<dbReference type="GO" id="GO:0005737">
    <property type="term" value="C:cytoplasm"/>
    <property type="evidence" value="ECO:0007669"/>
    <property type="project" value="TreeGrafter"/>
</dbReference>
<dbReference type="PANTHER" id="PTHR13847">
    <property type="entry name" value="SARCOSINE DEHYDROGENASE-RELATED"/>
    <property type="match status" value="1"/>
</dbReference>
<keyword evidence="5" id="KW-1185">Reference proteome</keyword>
<dbReference type="PANTHER" id="PTHR13847:SF289">
    <property type="entry name" value="GLYCINE OXIDASE"/>
    <property type="match status" value="1"/>
</dbReference>
<dbReference type="Gene3D" id="3.30.9.10">
    <property type="entry name" value="D-Amino Acid Oxidase, subunit A, domain 2"/>
    <property type="match status" value="1"/>
</dbReference>
<dbReference type="AlphaFoldDB" id="A0A6P1T2M2"/>
<reference evidence="4 5" key="1">
    <citation type="submission" date="2019-12" db="EMBL/GenBank/DDBJ databases">
        <title>Complete genome sequence of Algicella marina strain 9Alg 56(T) isolated from the red alga Tichocarpus crinitus.</title>
        <authorList>
            <person name="Kim S.-G."/>
            <person name="Nedashkovskaya O.I."/>
        </authorList>
    </citation>
    <scope>NUCLEOTIDE SEQUENCE [LARGE SCALE GENOMIC DNA]</scope>
    <source>
        <strain evidence="4 5">9Alg 56</strain>
    </source>
</reference>